<evidence type="ECO:0000256" key="2">
    <source>
        <dbReference type="PIRSR" id="PIRSR601310-3"/>
    </source>
</evidence>
<name>A0A921FAF8_9LACO</name>
<dbReference type="InterPro" id="IPR001310">
    <property type="entry name" value="Histidine_triad_HIT"/>
</dbReference>
<protein>
    <submittedName>
        <fullName evidence="5">HIT family protein</fullName>
    </submittedName>
</protein>
<dbReference type="EMBL" id="DYXG01000100">
    <property type="protein sequence ID" value="HJE97999.1"/>
    <property type="molecule type" value="Genomic_DNA"/>
</dbReference>
<dbReference type="GO" id="GO:0009150">
    <property type="term" value="P:purine ribonucleotide metabolic process"/>
    <property type="evidence" value="ECO:0007669"/>
    <property type="project" value="TreeGrafter"/>
</dbReference>
<dbReference type="GO" id="GO:0047627">
    <property type="term" value="F:adenylylsulfatase activity"/>
    <property type="evidence" value="ECO:0007669"/>
    <property type="project" value="TreeGrafter"/>
</dbReference>
<dbReference type="PRINTS" id="PR00332">
    <property type="entry name" value="HISTRIAD"/>
</dbReference>
<accession>A0A921FAF8</accession>
<dbReference type="PANTHER" id="PTHR47670">
    <property type="entry name" value="ADENYLYLSULFATASE HINT3"/>
    <property type="match status" value="1"/>
</dbReference>
<gene>
    <name evidence="5" type="ORF">K8V00_10305</name>
</gene>
<feature type="domain" description="HIT" evidence="4">
    <location>
        <begin position="3"/>
        <end position="109"/>
    </location>
</feature>
<proteinExistence type="predicted"/>
<evidence type="ECO:0000256" key="1">
    <source>
        <dbReference type="PIRSR" id="PIRSR601310-1"/>
    </source>
</evidence>
<reference evidence="5" key="1">
    <citation type="journal article" date="2021" name="PeerJ">
        <title>Extensive microbial diversity within the chicken gut microbiome revealed by metagenomics and culture.</title>
        <authorList>
            <person name="Gilroy R."/>
            <person name="Ravi A."/>
            <person name="Getino M."/>
            <person name="Pursley I."/>
            <person name="Horton D.L."/>
            <person name="Alikhan N.F."/>
            <person name="Baker D."/>
            <person name="Gharbi K."/>
            <person name="Hall N."/>
            <person name="Watson M."/>
            <person name="Adriaenssens E.M."/>
            <person name="Foster-Nyarko E."/>
            <person name="Jarju S."/>
            <person name="Secka A."/>
            <person name="Antonio M."/>
            <person name="Oren A."/>
            <person name="Chaudhuri R.R."/>
            <person name="La Ragione R."/>
            <person name="Hildebrand F."/>
            <person name="Pallen M.J."/>
        </authorList>
    </citation>
    <scope>NUCLEOTIDE SEQUENCE</scope>
    <source>
        <strain evidence="5">CHK174-6876</strain>
    </source>
</reference>
<comment type="caution">
    <text evidence="5">The sequence shown here is derived from an EMBL/GenBank/DDBJ whole genome shotgun (WGS) entry which is preliminary data.</text>
</comment>
<dbReference type="InterPro" id="IPR036265">
    <property type="entry name" value="HIT-like_sf"/>
</dbReference>
<dbReference type="Pfam" id="PF01230">
    <property type="entry name" value="HIT"/>
    <property type="match status" value="1"/>
</dbReference>
<dbReference type="PROSITE" id="PS00892">
    <property type="entry name" value="HIT_1"/>
    <property type="match status" value="1"/>
</dbReference>
<dbReference type="PANTHER" id="PTHR47670:SF1">
    <property type="entry name" value="ADENYLYLSULFATASE HINT3"/>
    <property type="match status" value="1"/>
</dbReference>
<organism evidence="5 6">
    <name type="scientific">Ligilactobacillus acidipiscis</name>
    <dbReference type="NCBI Taxonomy" id="89059"/>
    <lineage>
        <taxon>Bacteria</taxon>
        <taxon>Bacillati</taxon>
        <taxon>Bacillota</taxon>
        <taxon>Bacilli</taxon>
        <taxon>Lactobacillales</taxon>
        <taxon>Lactobacillaceae</taxon>
        <taxon>Ligilactobacillus</taxon>
    </lineage>
</organism>
<dbReference type="AlphaFoldDB" id="A0A921FAF8"/>
<dbReference type="SUPFAM" id="SSF54197">
    <property type="entry name" value="HIT-like"/>
    <property type="match status" value="1"/>
</dbReference>
<evidence type="ECO:0000313" key="6">
    <source>
        <dbReference type="Proteomes" id="UP000707535"/>
    </source>
</evidence>
<dbReference type="PROSITE" id="PS51084">
    <property type="entry name" value="HIT_2"/>
    <property type="match status" value="1"/>
</dbReference>
<dbReference type="InterPro" id="IPR011146">
    <property type="entry name" value="HIT-like"/>
</dbReference>
<evidence type="ECO:0000259" key="4">
    <source>
        <dbReference type="PROSITE" id="PS51084"/>
    </source>
</evidence>
<dbReference type="Proteomes" id="UP000707535">
    <property type="component" value="Unassembled WGS sequence"/>
</dbReference>
<evidence type="ECO:0000313" key="5">
    <source>
        <dbReference type="EMBL" id="HJE97999.1"/>
    </source>
</evidence>
<feature type="active site" description="Tele-AMP-histidine intermediate" evidence="1">
    <location>
        <position position="96"/>
    </location>
</feature>
<evidence type="ECO:0000256" key="3">
    <source>
        <dbReference type="PROSITE-ProRule" id="PRU00464"/>
    </source>
</evidence>
<sequence>MCLFCQIIAHQIPSYKIWEDETTLIILDNAQDMNYHMLIMPKKHVTNIMACDQETLSHLIKVIQMISNHCIDHGFTGVNILNANGKAAGQSIQHLHFHLLARKNDDGIDAWPKLPGSTISPEESYSELKFSKPLDSFDPKI</sequence>
<dbReference type="Gene3D" id="3.30.428.10">
    <property type="entry name" value="HIT-like"/>
    <property type="match status" value="1"/>
</dbReference>
<feature type="short sequence motif" description="Histidine triad motif" evidence="2 3">
    <location>
        <begin position="94"/>
        <end position="98"/>
    </location>
</feature>
<dbReference type="GO" id="GO:0006790">
    <property type="term" value="P:sulfur compound metabolic process"/>
    <property type="evidence" value="ECO:0007669"/>
    <property type="project" value="TreeGrafter"/>
</dbReference>
<reference evidence="5" key="2">
    <citation type="submission" date="2021-09" db="EMBL/GenBank/DDBJ databases">
        <authorList>
            <person name="Gilroy R."/>
        </authorList>
    </citation>
    <scope>NUCLEOTIDE SEQUENCE</scope>
    <source>
        <strain evidence="5">CHK174-6876</strain>
    </source>
</reference>
<dbReference type="InterPro" id="IPR019808">
    <property type="entry name" value="Histidine_triad_CS"/>
</dbReference>